<reference evidence="3" key="1">
    <citation type="submission" date="2019-02" db="EMBL/GenBank/DDBJ databases">
        <title>Draft genome sequence of Planktothrix agardhii NIES-905.</title>
        <authorList>
            <person name="Yamaguchi H."/>
            <person name="Suzuki S."/>
            <person name="Kawachi M."/>
        </authorList>
    </citation>
    <scope>NUCLEOTIDE SEQUENCE [LARGE SCALE GENOMIC DNA]</scope>
    <source>
        <strain evidence="3">CCAP 1459/11A</strain>
    </source>
</reference>
<sequence>MKILIDMNLSPEWVQTFTDAGIDSVHWSTVGDPRATDRVIMAWAVDNNYIIFTNDLDFGAILAATQTQSPSVVQVRTQDLLPDVIGTLMINTLFQFQEQLETGALITLETSRSRVKILPIVRNS</sequence>
<dbReference type="InterPro" id="IPR041049">
    <property type="entry name" value="DUF5615"/>
</dbReference>
<dbReference type="RefSeq" id="WP_141293254.1">
    <property type="nucleotide sequence ID" value="NZ_BJCD01000028.1"/>
</dbReference>
<comment type="caution">
    <text evidence="2">The sequence shown here is derived from an EMBL/GenBank/DDBJ whole genome shotgun (WGS) entry which is preliminary data.</text>
</comment>
<dbReference type="EMBL" id="BJCD01000028">
    <property type="protein sequence ID" value="GDZ92612.1"/>
    <property type="molecule type" value="Genomic_DNA"/>
</dbReference>
<gene>
    <name evidence="2" type="ORF">PA905_03080</name>
</gene>
<protein>
    <recommendedName>
        <fullName evidence="1">DUF5615 domain-containing protein</fullName>
    </recommendedName>
</protein>
<accession>A0A4P5ZH62</accession>
<proteinExistence type="predicted"/>
<organism evidence="2 3">
    <name type="scientific">Planktothrix agardhii CCAP 1459/11A</name>
    <dbReference type="NCBI Taxonomy" id="282420"/>
    <lineage>
        <taxon>Bacteria</taxon>
        <taxon>Bacillati</taxon>
        <taxon>Cyanobacteriota</taxon>
        <taxon>Cyanophyceae</taxon>
        <taxon>Oscillatoriophycideae</taxon>
        <taxon>Oscillatoriales</taxon>
        <taxon>Microcoleaceae</taxon>
        <taxon>Planktothrix</taxon>
    </lineage>
</organism>
<dbReference type="Pfam" id="PF18480">
    <property type="entry name" value="DUF5615"/>
    <property type="match status" value="1"/>
</dbReference>
<name>A0A4P5ZH62_PLAAG</name>
<dbReference type="AlphaFoldDB" id="A0A4P5ZH62"/>
<evidence type="ECO:0000313" key="3">
    <source>
        <dbReference type="Proteomes" id="UP000299794"/>
    </source>
</evidence>
<evidence type="ECO:0000259" key="1">
    <source>
        <dbReference type="Pfam" id="PF18480"/>
    </source>
</evidence>
<feature type="domain" description="DUF5615" evidence="1">
    <location>
        <begin position="1"/>
        <end position="110"/>
    </location>
</feature>
<evidence type="ECO:0000313" key="2">
    <source>
        <dbReference type="EMBL" id="GDZ92612.1"/>
    </source>
</evidence>
<dbReference type="Proteomes" id="UP000299794">
    <property type="component" value="Unassembled WGS sequence"/>
</dbReference>